<dbReference type="EMBL" id="FOSV01000002">
    <property type="protein sequence ID" value="SFK47999.1"/>
    <property type="molecule type" value="Genomic_DNA"/>
</dbReference>
<dbReference type="AlphaFoldDB" id="A0A1I3ZWS2"/>
<keyword evidence="2" id="KW-1185">Reference proteome</keyword>
<dbReference type="Proteomes" id="UP000198804">
    <property type="component" value="Unassembled WGS sequence"/>
</dbReference>
<evidence type="ECO:0000313" key="2">
    <source>
        <dbReference type="Proteomes" id="UP000198804"/>
    </source>
</evidence>
<name>A0A1I3ZWS2_9HYPH</name>
<dbReference type="InterPro" id="IPR027417">
    <property type="entry name" value="P-loop_NTPase"/>
</dbReference>
<proteinExistence type="predicted"/>
<dbReference type="OrthoDB" id="8913805at2"/>
<sequence length="156" mass="17219">MPDQHVIDPDSFLETEGARVWTPERSAEAWRTAFARLEARLTGPAPPRRIVVVCGLQGAGKSTWVAAQDADADTLYFDAALPGMRHRRPILIQATRQGIPVEAVWIRVPLTVALARNAMRRADRIVPEASIRSVERLFEPPTQAEGFARVTVIDAA</sequence>
<dbReference type="SUPFAM" id="SSF52540">
    <property type="entry name" value="P-loop containing nucleoside triphosphate hydrolases"/>
    <property type="match status" value="1"/>
</dbReference>
<accession>A0A1I3ZWS2</accession>
<dbReference type="Gene3D" id="3.40.50.300">
    <property type="entry name" value="P-loop containing nucleotide triphosphate hydrolases"/>
    <property type="match status" value="1"/>
</dbReference>
<reference evidence="2" key="1">
    <citation type="submission" date="2016-10" db="EMBL/GenBank/DDBJ databases">
        <authorList>
            <person name="Varghese N."/>
            <person name="Submissions S."/>
        </authorList>
    </citation>
    <scope>NUCLEOTIDE SEQUENCE [LARGE SCALE GENOMIC DNA]</scope>
    <source>
        <strain evidence="2">CGMCC 1.6474</strain>
    </source>
</reference>
<organism evidence="1 2">
    <name type="scientific">Methylorubrum salsuginis</name>
    <dbReference type="NCBI Taxonomy" id="414703"/>
    <lineage>
        <taxon>Bacteria</taxon>
        <taxon>Pseudomonadati</taxon>
        <taxon>Pseudomonadota</taxon>
        <taxon>Alphaproteobacteria</taxon>
        <taxon>Hyphomicrobiales</taxon>
        <taxon>Methylobacteriaceae</taxon>
        <taxon>Methylorubrum</taxon>
    </lineage>
</organism>
<dbReference type="RefSeq" id="WP_091942674.1">
    <property type="nucleotide sequence ID" value="NZ_FOSV01000002.1"/>
</dbReference>
<keyword evidence="1" id="KW-0418">Kinase</keyword>
<keyword evidence="1" id="KW-0808">Transferase</keyword>
<evidence type="ECO:0000313" key="1">
    <source>
        <dbReference type="EMBL" id="SFK47999.1"/>
    </source>
</evidence>
<dbReference type="GO" id="GO:0016301">
    <property type="term" value="F:kinase activity"/>
    <property type="evidence" value="ECO:0007669"/>
    <property type="project" value="UniProtKB-KW"/>
</dbReference>
<gene>
    <name evidence="1" type="ORF">SAMN04488125_102114</name>
</gene>
<protein>
    <submittedName>
        <fullName evidence="1">Predicted kinase</fullName>
    </submittedName>
</protein>
<dbReference type="STRING" id="414703.SAMN04488125_102114"/>